<protein>
    <submittedName>
        <fullName evidence="2">Uncharacterized protein</fullName>
    </submittedName>
</protein>
<comment type="caution">
    <text evidence="2">The sequence shown here is derived from an EMBL/GenBank/DDBJ whole genome shotgun (WGS) entry which is preliminary data.</text>
</comment>
<dbReference type="EMBL" id="PTIU01000012">
    <property type="protein sequence ID" value="PPK54597.1"/>
    <property type="molecule type" value="Genomic_DNA"/>
</dbReference>
<dbReference type="EMBL" id="PTIT01000013">
    <property type="protein sequence ID" value="PPK51344.1"/>
    <property type="molecule type" value="Genomic_DNA"/>
</dbReference>
<dbReference type="AlphaFoldDB" id="A0A2S6G629"/>
<keyword evidence="4" id="KW-1185">Reference proteome</keyword>
<evidence type="ECO:0000313" key="1">
    <source>
        <dbReference type="EMBL" id="PPK51344.1"/>
    </source>
</evidence>
<reference evidence="2 3" key="2">
    <citation type="submission" date="2018-02" db="EMBL/GenBank/DDBJ databases">
        <title>Subsurface microbial communities from deep shales in Ohio and West Virginia, USA.</title>
        <authorList>
            <person name="Wrighton K."/>
        </authorList>
    </citation>
    <scope>NUCLEOTIDE SEQUENCE [LARGE SCALE GENOMIC DNA]</scope>
    <source>
        <strain evidence="2 3">UTICA-S1B9</strain>
    </source>
</reference>
<dbReference type="Proteomes" id="UP000239648">
    <property type="component" value="Unassembled WGS sequence"/>
</dbReference>
<evidence type="ECO:0000313" key="2">
    <source>
        <dbReference type="EMBL" id="PPK54597.1"/>
    </source>
</evidence>
<name>A0A2S6G629_9GAMM</name>
<reference evidence="1 4" key="1">
    <citation type="submission" date="2018-02" db="EMBL/GenBank/DDBJ databases">
        <title>Deep subsurface shale carbon reservoir microbial communities from Ohio and West Virginia, USA.</title>
        <authorList>
            <person name="Wrighton K."/>
        </authorList>
    </citation>
    <scope>NUCLEOTIDE SEQUENCE [LARGE SCALE GENOMIC DNA]</scope>
    <source>
        <strain evidence="1 4">UTICA-S1B6</strain>
    </source>
</reference>
<organism evidence="2 3">
    <name type="scientific">Marinobacter persicus</name>
    <dbReference type="NCBI Taxonomy" id="930118"/>
    <lineage>
        <taxon>Bacteria</taxon>
        <taxon>Pseudomonadati</taxon>
        <taxon>Pseudomonadota</taxon>
        <taxon>Gammaproteobacteria</taxon>
        <taxon>Pseudomonadales</taxon>
        <taxon>Marinobacteraceae</taxon>
        <taxon>Marinobacter</taxon>
    </lineage>
</organism>
<evidence type="ECO:0000313" key="4">
    <source>
        <dbReference type="Proteomes" id="UP000239648"/>
    </source>
</evidence>
<evidence type="ECO:0000313" key="3">
    <source>
        <dbReference type="Proteomes" id="UP000239446"/>
    </source>
</evidence>
<proteinExistence type="predicted"/>
<gene>
    <name evidence="2" type="ORF">B0H24_101241</name>
    <name evidence="1" type="ORF">BY455_11341</name>
</gene>
<sequence length="136" mass="15681">MTDSQIKTPWRYERGEGRHKHRWKNDYAGFEPGDKGPIGKCPKSITPELATEILNQGVPYYDEPDDPIPAKIYAVYNGVIYEAAPTTPGISWHGYPWRGDLKGRRPLPGKIIRKLRRQAECAGYSKEFEQWLKNYT</sequence>
<accession>A0A2S6G629</accession>
<dbReference type="Proteomes" id="UP000239446">
    <property type="component" value="Unassembled WGS sequence"/>
</dbReference>